<dbReference type="PROSITE" id="PS50005">
    <property type="entry name" value="TPR"/>
    <property type="match status" value="7"/>
</dbReference>
<proteinExistence type="predicted"/>
<accession>A0A098EBR3</accession>
<organism evidence="3">
    <name type="scientific">groundwater metagenome</name>
    <dbReference type="NCBI Taxonomy" id="717931"/>
    <lineage>
        <taxon>unclassified sequences</taxon>
        <taxon>metagenomes</taxon>
        <taxon>ecological metagenomes</taxon>
    </lineage>
</organism>
<dbReference type="PROSITE" id="PS50293">
    <property type="entry name" value="TPR_REGION"/>
    <property type="match status" value="1"/>
</dbReference>
<dbReference type="Pfam" id="PF13176">
    <property type="entry name" value="TPR_7"/>
    <property type="match status" value="1"/>
</dbReference>
<evidence type="ECO:0000256" key="1">
    <source>
        <dbReference type="SAM" id="Coils"/>
    </source>
</evidence>
<dbReference type="Gene3D" id="1.25.40.10">
    <property type="entry name" value="Tetratricopeptide repeat domain"/>
    <property type="match status" value="2"/>
</dbReference>
<gene>
    <name evidence="3" type="ORF">MSIBF_A30003</name>
</gene>
<reference evidence="3" key="1">
    <citation type="submission" date="2014-09" db="EMBL/GenBank/DDBJ databases">
        <authorList>
            <person name="Probst J Alexander"/>
        </authorList>
    </citation>
    <scope>NUCLEOTIDE SEQUENCE</scope>
</reference>
<dbReference type="PANTHER" id="PTHR10098:SF108">
    <property type="entry name" value="TETRATRICOPEPTIDE REPEAT PROTEIN 28"/>
    <property type="match status" value="1"/>
</dbReference>
<keyword evidence="1" id="KW-0175">Coiled coil</keyword>
<dbReference type="SUPFAM" id="SSF52540">
    <property type="entry name" value="P-loop containing nucleoside triphosphate hydrolases"/>
    <property type="match status" value="1"/>
</dbReference>
<dbReference type="Gene3D" id="3.40.50.300">
    <property type="entry name" value="P-loop containing nucleotide triphosphate hydrolases"/>
    <property type="match status" value="1"/>
</dbReference>
<name>A0A098EBR3_9ZZZZ</name>
<feature type="coiled-coil region" evidence="1">
    <location>
        <begin position="14"/>
        <end position="41"/>
    </location>
</feature>
<dbReference type="InterPro" id="IPR011990">
    <property type="entry name" value="TPR-like_helical_dom_sf"/>
</dbReference>
<dbReference type="Pfam" id="PF13424">
    <property type="entry name" value="TPR_12"/>
    <property type="match status" value="3"/>
</dbReference>
<dbReference type="PRINTS" id="PR00364">
    <property type="entry name" value="DISEASERSIST"/>
</dbReference>
<dbReference type="AlphaFoldDB" id="A0A098EBR3"/>
<dbReference type="SMART" id="SM00028">
    <property type="entry name" value="TPR"/>
    <property type="match status" value="7"/>
</dbReference>
<dbReference type="InterPro" id="IPR025139">
    <property type="entry name" value="DUF4062"/>
</dbReference>
<sequence>MSQENLKRGRGIFKVFLSSTFKDLKEEREEIRNNINTINQYLEIIGMELFVPSEKSPQKACIDELSRCDIYLLLIGESYGSVMEECEIKECDLKNSGCNGKVSYTHCEYRTAIKNKMLPMCFNLFDYKETDESLKKFIDEIKKDKIYLKPIEKANLKTEVKTALNKNINRWVCEGKLKLPEFYGRIGEIKELLDAKPSTIFVKGIGGIGKTTLIEAFLCVKKIEDENILEVVKEIDYNRTDVGYLPARDALERKEYKDLDLKTLAKILRIPVQQDDETIIKSIISALNNRNLILFIDDAHEIKDERVLALIGRCANSLTDGKIILAVRETLKTNFGKIVPVEKGIEDYEFIKSVFKENGIEQEWNKGISDKIMNITSAHPLAVKLVVGNLDHINPDSFTNILKNPHDEKQVKEFIERIVKEILGTDFEKTASLSVYRIPFSLEPNLAKELTGKIIVKKTNGEFFFNYNLIQGVLYASIRDKKQAHKEASEDYRKFEGSNNYKGIAEYLYHLARSMNEDAYSKYQEYKDILSKQGFYREMIDINKELLECVNGNKKKESACYTNLGAAYDSLGYFSKAINYHESSLKIFKDIGDRAGESKCYTNLGAAYQGLGDFRKAINYHESSLKIFKDIGDRAGESKCYTNLGVAYGRLGYFSKAINYHESSLKIFKDIGDRVGESACYTNLGVAYQGLGDFSKAINCHESSLKIFKDIGDRVGESACYTNLGAAYGRLGDFSKAINYYESSLKIKKDIDDLAGESACYTNLGAAYQGLGDFSKAINYHESSLEIDKAIGDLAGESKCYGNLGAAYDSLGDFRKALEYCEKAEKIFKEIGQEHHLKIVYKDMAITYEKMKNPKKADEYKRKSEEI</sequence>
<feature type="domain" description="DUF4062" evidence="2">
    <location>
        <begin position="14"/>
        <end position="112"/>
    </location>
</feature>
<dbReference type="EMBL" id="CCXY01000223">
    <property type="protein sequence ID" value="CEG12956.1"/>
    <property type="molecule type" value="Genomic_DNA"/>
</dbReference>
<dbReference type="Pfam" id="PF13271">
    <property type="entry name" value="DUF4062"/>
    <property type="match status" value="1"/>
</dbReference>
<dbReference type="InterPro" id="IPR019734">
    <property type="entry name" value="TPR_rpt"/>
</dbReference>
<dbReference type="PANTHER" id="PTHR10098">
    <property type="entry name" value="RAPSYN-RELATED"/>
    <property type="match status" value="1"/>
</dbReference>
<dbReference type="SUPFAM" id="SSF48452">
    <property type="entry name" value="TPR-like"/>
    <property type="match status" value="3"/>
</dbReference>
<dbReference type="InterPro" id="IPR027417">
    <property type="entry name" value="P-loop_NTPase"/>
</dbReference>
<protein>
    <recommendedName>
        <fullName evidence="2">DUF4062 domain-containing protein</fullName>
    </recommendedName>
</protein>
<evidence type="ECO:0000259" key="2">
    <source>
        <dbReference type="Pfam" id="PF13271"/>
    </source>
</evidence>
<evidence type="ECO:0000313" key="3">
    <source>
        <dbReference type="EMBL" id="CEG12956.1"/>
    </source>
</evidence>